<evidence type="ECO:0000313" key="4">
    <source>
        <dbReference type="WBParaSite" id="ASIM_0001087601-mRNA-1"/>
    </source>
</evidence>
<proteinExistence type="predicted"/>
<name>A0A0M3JSD2_ANISI</name>
<reference evidence="2 3" key="2">
    <citation type="submission" date="2018-11" db="EMBL/GenBank/DDBJ databases">
        <authorList>
            <consortium name="Pathogen Informatics"/>
        </authorList>
    </citation>
    <scope>NUCLEOTIDE SEQUENCE [LARGE SCALE GENOMIC DNA]</scope>
</reference>
<evidence type="ECO:0000313" key="3">
    <source>
        <dbReference type="Proteomes" id="UP000267096"/>
    </source>
</evidence>
<reference evidence="4" key="1">
    <citation type="submission" date="2017-02" db="UniProtKB">
        <authorList>
            <consortium name="WormBaseParasite"/>
        </authorList>
    </citation>
    <scope>IDENTIFICATION</scope>
</reference>
<gene>
    <name evidence="2" type="ORF">ASIM_LOCUS10434</name>
</gene>
<dbReference type="EMBL" id="UYRR01030999">
    <property type="protein sequence ID" value="VDK42982.1"/>
    <property type="molecule type" value="Genomic_DNA"/>
</dbReference>
<keyword evidence="3" id="KW-1185">Reference proteome</keyword>
<dbReference type="Proteomes" id="UP000267096">
    <property type="component" value="Unassembled WGS sequence"/>
</dbReference>
<evidence type="ECO:0000259" key="1">
    <source>
        <dbReference type="Pfam" id="PF04592"/>
    </source>
</evidence>
<sequence>MVVIAPYNENHRSLMRFRNQFPKMHFHIESYNESVSNKLGATANDHFIYDRRCGRLSNVIRYPRSDVTRYDDILNALKTTINYSHCGWCIYDTLSTTTTPILAPSVRSYY</sequence>
<dbReference type="OrthoDB" id="6134775at2759"/>
<dbReference type="WBParaSite" id="ASIM_0001087601-mRNA-1">
    <property type="protein sequence ID" value="ASIM_0001087601-mRNA-1"/>
    <property type="gene ID" value="ASIM_0001087601"/>
</dbReference>
<dbReference type="InterPro" id="IPR007671">
    <property type="entry name" value="Selenoprotein-P_N"/>
</dbReference>
<evidence type="ECO:0000313" key="2">
    <source>
        <dbReference type="EMBL" id="VDK42982.1"/>
    </source>
</evidence>
<feature type="domain" description="Selenoprotein P N-terminal" evidence="1">
    <location>
        <begin position="29"/>
        <end position="97"/>
    </location>
</feature>
<dbReference type="AlphaFoldDB" id="A0A0M3JSD2"/>
<protein>
    <submittedName>
        <fullName evidence="4">SelP_N domain-containing protein</fullName>
    </submittedName>
</protein>
<dbReference type="Pfam" id="PF04592">
    <property type="entry name" value="SelP_N"/>
    <property type="match status" value="1"/>
</dbReference>
<accession>A0A0M3JSD2</accession>
<organism evidence="4">
    <name type="scientific">Anisakis simplex</name>
    <name type="common">Herring worm</name>
    <dbReference type="NCBI Taxonomy" id="6269"/>
    <lineage>
        <taxon>Eukaryota</taxon>
        <taxon>Metazoa</taxon>
        <taxon>Ecdysozoa</taxon>
        <taxon>Nematoda</taxon>
        <taxon>Chromadorea</taxon>
        <taxon>Rhabditida</taxon>
        <taxon>Spirurina</taxon>
        <taxon>Ascaridomorpha</taxon>
        <taxon>Ascaridoidea</taxon>
        <taxon>Anisakidae</taxon>
        <taxon>Anisakis</taxon>
        <taxon>Anisakis simplex complex</taxon>
    </lineage>
</organism>